<proteinExistence type="predicted"/>
<accession>A0A2T5PCL8</accession>
<organism evidence="2 3">
    <name type="scientific">Pseudomonas mangrovi</name>
    <dbReference type="NCBI Taxonomy" id="2161748"/>
    <lineage>
        <taxon>Bacteria</taxon>
        <taxon>Pseudomonadati</taxon>
        <taxon>Pseudomonadota</taxon>
        <taxon>Gammaproteobacteria</taxon>
        <taxon>Pseudomonadales</taxon>
        <taxon>Pseudomonadaceae</taxon>
        <taxon>Pseudomonas</taxon>
    </lineage>
</organism>
<dbReference type="Proteomes" id="UP000244064">
    <property type="component" value="Unassembled WGS sequence"/>
</dbReference>
<keyword evidence="1" id="KW-0812">Transmembrane</keyword>
<dbReference type="EMBL" id="QASN01000007">
    <property type="protein sequence ID" value="PTU75483.1"/>
    <property type="molecule type" value="Genomic_DNA"/>
</dbReference>
<dbReference type="OrthoDB" id="7001223at2"/>
<gene>
    <name evidence="2" type="ORF">DBO85_04910</name>
</gene>
<keyword evidence="1" id="KW-1133">Transmembrane helix</keyword>
<name>A0A2T5PCL8_9PSED</name>
<evidence type="ECO:0000256" key="1">
    <source>
        <dbReference type="SAM" id="Phobius"/>
    </source>
</evidence>
<sequence length="338" mass="37244">MIPVNPLAILIGTLIMLLSVISLIALLTVATLWCWPRTRPLLRRRPRLLVVLVILLGVLSAPGIWVQLELLAFAAEQRAAARALNPTLLEPLRLQDIEFPAGSRVRLERAEAQTHWRTGDALPYGLETLQEAWFAEPVEVRGLWVERLYSPSGYYFAELDLAGDQPVDDWPCADSAPVEFQRDVAARLRPATWLLRQCALQAGSVVAGVEWPAGSTLVRSGSEWRLRSSGKAPMSVGGMQLSWLELRLSAERATVTHAGALAKPLQLGSMHYAAGTEVLIWPDGQRWFSPRRVPARDSDADRLINPGNSVRQSAAGEVLGVDDNAQLGIIDWAEFDLD</sequence>
<dbReference type="AlphaFoldDB" id="A0A2T5PCL8"/>
<feature type="transmembrane region" description="Helical" evidence="1">
    <location>
        <begin position="6"/>
        <end position="35"/>
    </location>
</feature>
<evidence type="ECO:0000313" key="3">
    <source>
        <dbReference type="Proteomes" id="UP000244064"/>
    </source>
</evidence>
<keyword evidence="3" id="KW-1185">Reference proteome</keyword>
<protein>
    <submittedName>
        <fullName evidence="2">Uncharacterized protein</fullName>
    </submittedName>
</protein>
<comment type="caution">
    <text evidence="2">The sequence shown here is derived from an EMBL/GenBank/DDBJ whole genome shotgun (WGS) entry which is preliminary data.</text>
</comment>
<evidence type="ECO:0000313" key="2">
    <source>
        <dbReference type="EMBL" id="PTU75483.1"/>
    </source>
</evidence>
<dbReference type="RefSeq" id="WP_108105827.1">
    <property type="nucleotide sequence ID" value="NZ_QASN01000007.1"/>
</dbReference>
<feature type="transmembrane region" description="Helical" evidence="1">
    <location>
        <begin position="47"/>
        <end position="68"/>
    </location>
</feature>
<reference evidence="2 3" key="1">
    <citation type="submission" date="2018-04" db="EMBL/GenBank/DDBJ databases">
        <title>Pseudomonas sp. nov., isolated from mangrove soil.</title>
        <authorList>
            <person name="Chen C."/>
        </authorList>
    </citation>
    <scope>NUCLEOTIDE SEQUENCE [LARGE SCALE GENOMIC DNA]</scope>
    <source>
        <strain evidence="2 3">TC-11</strain>
    </source>
</reference>
<keyword evidence="1" id="KW-0472">Membrane</keyword>